<protein>
    <submittedName>
        <fullName evidence="1">Uncharacterized protein</fullName>
    </submittedName>
</protein>
<dbReference type="Proteomes" id="UP001320706">
    <property type="component" value="Unassembled WGS sequence"/>
</dbReference>
<evidence type="ECO:0000313" key="2">
    <source>
        <dbReference type="Proteomes" id="UP001320706"/>
    </source>
</evidence>
<comment type="caution">
    <text evidence="1">The sequence shown here is derived from an EMBL/GenBank/DDBJ whole genome shotgun (WGS) entry which is preliminary data.</text>
</comment>
<accession>A0ACC3SHX5</accession>
<dbReference type="EMBL" id="JAMKPW020000010">
    <property type="protein sequence ID" value="KAK8214693.1"/>
    <property type="molecule type" value="Genomic_DNA"/>
</dbReference>
<organism evidence="1 2">
    <name type="scientific">Zalaria obscura</name>
    <dbReference type="NCBI Taxonomy" id="2024903"/>
    <lineage>
        <taxon>Eukaryota</taxon>
        <taxon>Fungi</taxon>
        <taxon>Dikarya</taxon>
        <taxon>Ascomycota</taxon>
        <taxon>Pezizomycotina</taxon>
        <taxon>Dothideomycetes</taxon>
        <taxon>Dothideomycetidae</taxon>
        <taxon>Dothideales</taxon>
        <taxon>Zalariaceae</taxon>
        <taxon>Zalaria</taxon>
    </lineage>
</organism>
<gene>
    <name evidence="1" type="ORF">M8818_002273</name>
</gene>
<name>A0ACC3SHX5_9PEZI</name>
<reference evidence="1" key="1">
    <citation type="submission" date="2024-02" db="EMBL/GenBank/DDBJ databases">
        <title>Metagenome Assembled Genome of Zalaria obscura JY119.</title>
        <authorList>
            <person name="Vighnesh L."/>
            <person name="Jagadeeshwari U."/>
            <person name="Venkata Ramana C."/>
            <person name="Sasikala C."/>
        </authorList>
    </citation>
    <scope>NUCLEOTIDE SEQUENCE</scope>
    <source>
        <strain evidence="1">JY119</strain>
    </source>
</reference>
<proteinExistence type="predicted"/>
<evidence type="ECO:0000313" key="1">
    <source>
        <dbReference type="EMBL" id="KAK8214693.1"/>
    </source>
</evidence>
<keyword evidence="2" id="KW-1185">Reference proteome</keyword>
<sequence length="841" mass="92776">MVLFTPKETHVKQAFDLTGKVAIVTGGAGGIGLQIVRGLAEAGANVALLYRTAADADEKAAAVASETGVQVKTYNVDITDAEATESTVQQVVSDFGKLDIMVANAGIAAHYPAEDCTPDDFSYMMKVNLDGAFYCAQSAARAFKKQGNRNGNIIFTGSVSGQLVNIPQKQAAYNASKAALIHLSKSLAVEWIDFCRVNTISPGFIETEMLNMHPPETRAIWDVLVPAKRNCQAYELKGVYVFAASDASSYMTGANIVVDGGYAALPTPPPAAMIYPAIPTIPIVVPINDAAGGREGGLHSTDRPTPCRSGMNVTELQEQLRLAEIRANLSEKKLQVAGQLLRNHGITVPQWDPVRNLGQTSEFQPSADAEDLPAEDVSSIRNTLSVLRQNIVHNEGPLPSSAHLIHDDHSGLERPTEELVIDGMAYSNLDDQDSGYLGVPSGAAMLQSLMQEITGDNISHSHPHQRRLPVSPEPAEGWIPTPLWHSLEIGNIDVDGMIDAYFKGVHTSYPLVHEPTFRAQYTQVVARPDGSSWNALAYAMAAIGAFTCPDVPLSVHWRLVMAARSNVSMATLEAGNMTLVQYLILMANNIQKWNRLNSAFSYLGHAMHMAVGLGIHQGDRNRNRTLLDIEIRRRIWCSIVWQSKLNQAFMPIYHQINSANLPGEAEMLQLDDTRIEPWSRSVPQWLQEDAAIPDHFWWARSITWWRLRHYRIIMYQPFILRQRARPFSSEFETVRDRCLCEAELTISSVKCFLTSLDVTRTGACPTIKVATQYSEVLSKLIDQYESGMITTPNSTTVAMNHAEGADLNQIDYQLCSWTDLTADLFDMIDRGTDWPGFMIDH</sequence>